<evidence type="ECO:0000313" key="1">
    <source>
        <dbReference type="EMBL" id="EKT82414.1"/>
    </source>
</evidence>
<gene>
    <name evidence="1" type="ORF">WSS_A12693</name>
</gene>
<dbReference type="PANTHER" id="PTHR10668:SF105">
    <property type="entry name" value="DEHYDROGENASE-RELATED"/>
    <property type="match status" value="1"/>
</dbReference>
<dbReference type="InterPro" id="IPR036188">
    <property type="entry name" value="FAD/NAD-bd_sf"/>
</dbReference>
<dbReference type="PANTHER" id="PTHR10668">
    <property type="entry name" value="PHYTOENE DEHYDROGENASE"/>
    <property type="match status" value="1"/>
</dbReference>
<reference evidence="1 2" key="1">
    <citation type="journal article" date="2013" name="Genome Announc.">
        <title>Draft Genome Sequence of Rhodococcus opacus Strain M213 Shows a Diverse Catabolic Potential.</title>
        <authorList>
            <person name="Pathak A."/>
            <person name="Green S.J."/>
            <person name="Ogram A."/>
            <person name="Chauhan A."/>
        </authorList>
    </citation>
    <scope>NUCLEOTIDE SEQUENCE [LARGE SCALE GENOMIC DNA]</scope>
    <source>
        <strain evidence="1 2">M213</strain>
    </source>
</reference>
<comment type="caution">
    <text evidence="1">The sequence shown here is derived from an EMBL/GenBank/DDBJ whole genome shotgun (WGS) entry which is preliminary data.</text>
</comment>
<dbReference type="Proteomes" id="UP000005951">
    <property type="component" value="Unassembled WGS sequence"/>
</dbReference>
<feature type="non-terminal residue" evidence="1">
    <location>
        <position position="1"/>
    </location>
</feature>
<name>K8XLY0_RHOOP</name>
<organism evidence="1 2">
    <name type="scientific">Rhodococcus opacus M213</name>
    <dbReference type="NCBI Taxonomy" id="1129896"/>
    <lineage>
        <taxon>Bacteria</taxon>
        <taxon>Bacillati</taxon>
        <taxon>Actinomycetota</taxon>
        <taxon>Actinomycetes</taxon>
        <taxon>Mycobacteriales</taxon>
        <taxon>Nocardiaceae</taxon>
        <taxon>Rhodococcus</taxon>
    </lineage>
</organism>
<proteinExistence type="predicted"/>
<evidence type="ECO:0000313" key="2">
    <source>
        <dbReference type="Proteomes" id="UP000005951"/>
    </source>
</evidence>
<dbReference type="EMBL" id="AJYC02000035">
    <property type="protein sequence ID" value="EKT82414.1"/>
    <property type="molecule type" value="Genomic_DNA"/>
</dbReference>
<sequence>RWWRTDKARALFGGAAAHAYYRLDRPATSAVGMMIVAAGHRYGWPVAEGGSQSITGALAALLTDRGGKITTGVHVRDWNELPPTDVVLLDVAPSAALGILGARLPDRVARAYRRFKHAPAAFKVDFAIQGGVPWADPECGRAGTVHLGGSFAEIAAAERAVAAGRMPERPFVLLGQQYLADRSRSNGDLHPLYAYAHVPHGYTGDATEAITAQIERFAPGFRDRIVATVSSGPARLAASNPNYVGGDIIGGANTETQVVLRPRIALDPYSTGIPGTYLCSASTPPGAGAHGMCGYNAAQSALRYLRKGGGDVQ</sequence>
<dbReference type="AlphaFoldDB" id="K8XLY0"/>
<protein>
    <submittedName>
        <fullName evidence="1">Dehydrogenase</fullName>
    </submittedName>
</protein>
<dbReference type="RefSeq" id="WP_005256067.1">
    <property type="nucleotide sequence ID" value="NZ_AJYC02000035.1"/>
</dbReference>
<accession>K8XLY0</accession>
<dbReference type="SUPFAM" id="SSF51905">
    <property type="entry name" value="FAD/NAD(P)-binding domain"/>
    <property type="match status" value="1"/>
</dbReference>